<protein>
    <recommendedName>
        <fullName evidence="1">Transposase IS200-like domain-containing protein</fullName>
    </recommendedName>
</protein>
<feature type="domain" description="Transposase IS200-like" evidence="1">
    <location>
        <begin position="9"/>
        <end position="123"/>
    </location>
</feature>
<dbReference type="GO" id="GO:0006313">
    <property type="term" value="P:DNA transposition"/>
    <property type="evidence" value="ECO:0007669"/>
    <property type="project" value="InterPro"/>
</dbReference>
<evidence type="ECO:0000313" key="2">
    <source>
        <dbReference type="EMBL" id="GBF33481.1"/>
    </source>
</evidence>
<dbReference type="GO" id="GO:0003677">
    <property type="term" value="F:DNA binding"/>
    <property type="evidence" value="ECO:0007669"/>
    <property type="project" value="InterPro"/>
</dbReference>
<dbReference type="OrthoDB" id="9788881at2"/>
<proteinExistence type="predicted"/>
<comment type="caution">
    <text evidence="2">The sequence shown here is derived from an EMBL/GenBank/DDBJ whole genome shotgun (WGS) entry which is preliminary data.</text>
</comment>
<dbReference type="SUPFAM" id="SSF143422">
    <property type="entry name" value="Transposase IS200-like"/>
    <property type="match status" value="1"/>
</dbReference>
<dbReference type="EMBL" id="BFAV01000102">
    <property type="protein sequence ID" value="GBF33481.1"/>
    <property type="molecule type" value="Genomic_DNA"/>
</dbReference>
<evidence type="ECO:0000259" key="1">
    <source>
        <dbReference type="SMART" id="SM01321"/>
    </source>
</evidence>
<dbReference type="RefSeq" id="WP_104371870.1">
    <property type="nucleotide sequence ID" value="NZ_BFAV01000102.1"/>
</dbReference>
<dbReference type="InterPro" id="IPR002686">
    <property type="entry name" value="Transposase_17"/>
</dbReference>
<evidence type="ECO:0000313" key="3">
    <source>
        <dbReference type="Proteomes" id="UP000239549"/>
    </source>
</evidence>
<dbReference type="PANTHER" id="PTHR34322:SF2">
    <property type="entry name" value="TRANSPOSASE IS200-LIKE DOMAIN-CONTAINING PROTEIN"/>
    <property type="match status" value="1"/>
</dbReference>
<dbReference type="GO" id="GO:0004803">
    <property type="term" value="F:transposase activity"/>
    <property type="evidence" value="ECO:0007669"/>
    <property type="project" value="InterPro"/>
</dbReference>
<organism evidence="2 3">
    <name type="scientific">Desulfocucumis palustris</name>
    <dbReference type="NCBI Taxonomy" id="1898651"/>
    <lineage>
        <taxon>Bacteria</taxon>
        <taxon>Bacillati</taxon>
        <taxon>Bacillota</taxon>
        <taxon>Clostridia</taxon>
        <taxon>Eubacteriales</taxon>
        <taxon>Desulfocucumaceae</taxon>
        <taxon>Desulfocucumis</taxon>
    </lineage>
</organism>
<keyword evidence="3" id="KW-1185">Reference proteome</keyword>
<accession>A0A2L2XHX1</accession>
<dbReference type="PANTHER" id="PTHR34322">
    <property type="entry name" value="TRANSPOSASE, Y1_TNP DOMAIN-CONTAINING"/>
    <property type="match status" value="1"/>
</dbReference>
<dbReference type="AlphaFoldDB" id="A0A2L2XHX1"/>
<dbReference type="SMART" id="SM01321">
    <property type="entry name" value="Y1_Tnp"/>
    <property type="match status" value="1"/>
</dbReference>
<dbReference type="Pfam" id="PF01797">
    <property type="entry name" value="Y1_Tnp"/>
    <property type="match status" value="1"/>
</dbReference>
<reference evidence="3" key="1">
    <citation type="submission" date="2018-02" db="EMBL/GenBank/DDBJ databases">
        <title>Genome sequence of Desulfocucumis palustris strain NAW-5.</title>
        <authorList>
            <person name="Watanabe M."/>
            <person name="Kojima H."/>
            <person name="Fukui M."/>
        </authorList>
    </citation>
    <scope>NUCLEOTIDE SEQUENCE [LARGE SCALE GENOMIC DNA]</scope>
    <source>
        <strain evidence="3">NAW-5</strain>
    </source>
</reference>
<name>A0A2L2XHX1_9FIRM</name>
<gene>
    <name evidence="2" type="ORF">DCCM_2583</name>
</gene>
<dbReference type="InterPro" id="IPR036515">
    <property type="entry name" value="Transposase_17_sf"/>
</dbReference>
<dbReference type="Proteomes" id="UP000239549">
    <property type="component" value="Unassembled WGS sequence"/>
</dbReference>
<sequence length="297" mass="34838">MAREQRVHYPGAVYHVIARGNNKDPILASAMEKNYYLGLVRKYKERFSFKLYGYVIMDNHVHILLEVGKEPLSKIMQGIQQSYTQWYNSNHQRVGHVFQQRYKAVLCDKDSYLLILLKYIHGNPIRAGITETLNYQWSSHQDYLTGTSSLVDVSFYLGVLCDKIDIAINRYRQFMEDQNPLDIEENRLGKYPEKESAHQNRESESRDLQISLDDLIRVVVEILGITDEWLHSLKSRNRKIVTARNIIVHLTIKHDIARRATLMEKLNLTPYQVSRGYYAAWEKDESRSLIKAIEEMQ</sequence>
<dbReference type="Gene3D" id="3.30.70.1290">
    <property type="entry name" value="Transposase IS200-like"/>
    <property type="match status" value="1"/>
</dbReference>